<accession>A0A9D4FD20</accession>
<evidence type="ECO:0000259" key="3">
    <source>
        <dbReference type="SMART" id="SM00244"/>
    </source>
</evidence>
<dbReference type="AlphaFoldDB" id="A0A9D4FD20"/>
<dbReference type="SUPFAM" id="SSF117892">
    <property type="entry name" value="Band 7/SPFH domain"/>
    <property type="match status" value="1"/>
</dbReference>
<evidence type="ECO:0000313" key="5">
    <source>
        <dbReference type="Proteomes" id="UP000828390"/>
    </source>
</evidence>
<dbReference type="EMBL" id="JAIWYP010000007">
    <property type="protein sequence ID" value="KAH3795178.1"/>
    <property type="molecule type" value="Genomic_DNA"/>
</dbReference>
<organism evidence="4 5">
    <name type="scientific">Dreissena polymorpha</name>
    <name type="common">Zebra mussel</name>
    <name type="synonym">Mytilus polymorpha</name>
    <dbReference type="NCBI Taxonomy" id="45954"/>
    <lineage>
        <taxon>Eukaryota</taxon>
        <taxon>Metazoa</taxon>
        <taxon>Spiralia</taxon>
        <taxon>Lophotrochozoa</taxon>
        <taxon>Mollusca</taxon>
        <taxon>Bivalvia</taxon>
        <taxon>Autobranchia</taxon>
        <taxon>Heteroconchia</taxon>
        <taxon>Euheterodonta</taxon>
        <taxon>Imparidentia</taxon>
        <taxon>Neoheterodontei</taxon>
        <taxon>Myida</taxon>
        <taxon>Dreissenoidea</taxon>
        <taxon>Dreissenidae</taxon>
        <taxon>Dreissena</taxon>
    </lineage>
</organism>
<dbReference type="InterPro" id="IPR036013">
    <property type="entry name" value="Band_7/SPFH_dom_sf"/>
</dbReference>
<comment type="caution">
    <text evidence="4">The sequence shown here is derived from an EMBL/GenBank/DDBJ whole genome shotgun (WGS) entry which is preliminary data.</text>
</comment>
<keyword evidence="2" id="KW-0812">Transmembrane</keyword>
<feature type="domain" description="Band 7" evidence="3">
    <location>
        <begin position="56"/>
        <end position="184"/>
    </location>
</feature>
<keyword evidence="2" id="KW-0472">Membrane</keyword>
<feature type="transmembrane region" description="Helical" evidence="2">
    <location>
        <begin position="36"/>
        <end position="56"/>
    </location>
</feature>
<dbReference type="Gene3D" id="3.30.479.30">
    <property type="entry name" value="Band 7 domain"/>
    <property type="match status" value="1"/>
</dbReference>
<dbReference type="InterPro" id="IPR043202">
    <property type="entry name" value="Band-7_stomatin-like"/>
</dbReference>
<dbReference type="GO" id="GO:0009898">
    <property type="term" value="C:cytoplasmic side of plasma membrane"/>
    <property type="evidence" value="ECO:0007669"/>
    <property type="project" value="UniProtKB-ARBA"/>
</dbReference>
<dbReference type="FunFam" id="3.30.479.30:FF:000004">
    <property type="entry name" value="Putative membrane protease family, stomatin"/>
    <property type="match status" value="1"/>
</dbReference>
<proteinExistence type="inferred from homology"/>
<evidence type="ECO:0000313" key="4">
    <source>
        <dbReference type="EMBL" id="KAH3795178.1"/>
    </source>
</evidence>
<reference evidence="4" key="2">
    <citation type="submission" date="2020-11" db="EMBL/GenBank/DDBJ databases">
        <authorList>
            <person name="McCartney M.A."/>
            <person name="Auch B."/>
            <person name="Kono T."/>
            <person name="Mallez S."/>
            <person name="Becker A."/>
            <person name="Gohl D.M."/>
            <person name="Silverstein K.A.T."/>
            <person name="Koren S."/>
            <person name="Bechman K.B."/>
            <person name="Herman A."/>
            <person name="Abrahante J.E."/>
            <person name="Garbe J."/>
        </authorList>
    </citation>
    <scope>NUCLEOTIDE SEQUENCE</scope>
    <source>
        <strain evidence="4">Duluth1</strain>
        <tissue evidence="4">Whole animal</tissue>
    </source>
</reference>
<dbReference type="SMART" id="SM00244">
    <property type="entry name" value="PHB"/>
    <property type="match status" value="1"/>
</dbReference>
<evidence type="ECO:0000256" key="1">
    <source>
        <dbReference type="ARBA" id="ARBA00008164"/>
    </source>
</evidence>
<keyword evidence="5" id="KW-1185">Reference proteome</keyword>
<reference evidence="4" key="1">
    <citation type="journal article" date="2019" name="bioRxiv">
        <title>The Genome of the Zebra Mussel, Dreissena polymorpha: A Resource for Invasive Species Research.</title>
        <authorList>
            <person name="McCartney M.A."/>
            <person name="Auch B."/>
            <person name="Kono T."/>
            <person name="Mallez S."/>
            <person name="Zhang Y."/>
            <person name="Obille A."/>
            <person name="Becker A."/>
            <person name="Abrahante J.E."/>
            <person name="Garbe J."/>
            <person name="Badalamenti J.P."/>
            <person name="Herman A."/>
            <person name="Mangelson H."/>
            <person name="Liachko I."/>
            <person name="Sullivan S."/>
            <person name="Sone E.D."/>
            <person name="Koren S."/>
            <person name="Silverstein K.A.T."/>
            <person name="Beckman K.B."/>
            <person name="Gohl D.M."/>
        </authorList>
    </citation>
    <scope>NUCLEOTIDE SEQUENCE</scope>
    <source>
        <strain evidence="4">Duluth1</strain>
        <tissue evidence="4">Whole animal</tissue>
    </source>
</reference>
<gene>
    <name evidence="4" type="ORF">DPMN_148726</name>
</gene>
<dbReference type="Proteomes" id="UP000828390">
    <property type="component" value="Unassembled WGS sequence"/>
</dbReference>
<dbReference type="PRINTS" id="PR00721">
    <property type="entry name" value="STOMATIN"/>
</dbReference>
<comment type="similarity">
    <text evidence="1">Belongs to the band 7/mec-2 family.</text>
</comment>
<name>A0A9D4FD20_DREPO</name>
<evidence type="ECO:0000256" key="2">
    <source>
        <dbReference type="SAM" id="Phobius"/>
    </source>
</evidence>
<dbReference type="InterPro" id="IPR001107">
    <property type="entry name" value="Band_7"/>
</dbReference>
<dbReference type="PANTHER" id="PTHR10264">
    <property type="entry name" value="BAND 7 PROTEIN-RELATED"/>
    <property type="match status" value="1"/>
</dbReference>
<sequence length="184" mass="20533">MATMELKGSITSNIRHKPLGNVDGIHDNASYGVCGYFLLGFSALSLILFFPFSLFWSIKIVQEYERSVIFRLGRIKSSKAQGPGLFFLMPCVDTFIKVDLRTFNFNIPPQEILTKDSVTVVVDAVIYARIYDATVATVNIKDARASTCLLGATTLRTMLGTVGLSEVLSDRERIDRDMQVCRHI</sequence>
<keyword evidence="2" id="KW-1133">Transmembrane helix</keyword>
<dbReference type="InterPro" id="IPR001972">
    <property type="entry name" value="Stomatin_HflK_fam"/>
</dbReference>
<protein>
    <recommendedName>
        <fullName evidence="3">Band 7 domain-containing protein</fullName>
    </recommendedName>
</protein>
<dbReference type="PANTHER" id="PTHR10264:SF19">
    <property type="entry name" value="AT06885P-RELATED"/>
    <property type="match status" value="1"/>
</dbReference>
<dbReference type="Pfam" id="PF01145">
    <property type="entry name" value="Band_7"/>
    <property type="match status" value="1"/>
</dbReference>